<dbReference type="GO" id="GO:0005975">
    <property type="term" value="P:carbohydrate metabolic process"/>
    <property type="evidence" value="ECO:0007669"/>
    <property type="project" value="InterPro"/>
</dbReference>
<proteinExistence type="predicted"/>
<evidence type="ECO:0000256" key="1">
    <source>
        <dbReference type="SAM" id="MobiDB-lite"/>
    </source>
</evidence>
<dbReference type="Gene3D" id="3.20.20.370">
    <property type="entry name" value="Glycoside hydrolase/deacetylase"/>
    <property type="match status" value="1"/>
</dbReference>
<protein>
    <recommendedName>
        <fullName evidence="4">Divergent polysaccharide deacetylase family protein</fullName>
    </recommendedName>
</protein>
<reference evidence="2 3" key="1">
    <citation type="submission" date="2009-08" db="EMBL/GenBank/DDBJ databases">
        <title>The draft genome of Rhodobacter sp. SW2.</title>
        <authorList>
            <consortium name="US DOE Joint Genome Institute (JGI-PGF)"/>
            <person name="Lucas S."/>
            <person name="Copeland A."/>
            <person name="Lapidus A."/>
            <person name="Glavina del Rio T."/>
            <person name="Tice H."/>
            <person name="Bruce D."/>
            <person name="Goodwin L."/>
            <person name="Pitluck S."/>
            <person name="Larimer F."/>
            <person name="Land M.L."/>
            <person name="Hauser L."/>
            <person name="Emerson D."/>
        </authorList>
    </citation>
    <scope>NUCLEOTIDE SEQUENCE [LARGE SCALE GENOMIC DNA]</scope>
    <source>
        <strain evidence="2 3">SW2</strain>
    </source>
</reference>
<dbReference type="EMBL" id="ACYY01000032">
    <property type="protein sequence ID" value="EEW23850.1"/>
    <property type="molecule type" value="Genomic_DNA"/>
</dbReference>
<evidence type="ECO:0008006" key="4">
    <source>
        <dbReference type="Google" id="ProtNLM"/>
    </source>
</evidence>
<gene>
    <name evidence="2" type="ORF">Rsw2DRAFT_3246</name>
</gene>
<dbReference type="STRING" id="371731.Rsw2DRAFT_3246"/>
<dbReference type="SUPFAM" id="SSF88713">
    <property type="entry name" value="Glycoside hydrolase/deacetylase"/>
    <property type="match status" value="1"/>
</dbReference>
<evidence type="ECO:0000313" key="2">
    <source>
        <dbReference type="EMBL" id="EEW23850.1"/>
    </source>
</evidence>
<dbReference type="Proteomes" id="UP000010121">
    <property type="component" value="Unassembled WGS sequence"/>
</dbReference>
<organism evidence="2 3">
    <name type="scientific">Rhodobacter ferrooxidans</name>
    <dbReference type="NCBI Taxonomy" id="371731"/>
    <lineage>
        <taxon>Bacteria</taxon>
        <taxon>Pseudomonadati</taxon>
        <taxon>Pseudomonadota</taxon>
        <taxon>Alphaproteobacteria</taxon>
        <taxon>Rhodobacterales</taxon>
        <taxon>Rhodobacter group</taxon>
        <taxon>Rhodobacter</taxon>
    </lineage>
</organism>
<dbReference type="Pfam" id="PF04748">
    <property type="entry name" value="Polysacc_deac_2"/>
    <property type="match status" value="1"/>
</dbReference>
<dbReference type="AlphaFoldDB" id="C8S5B7"/>
<dbReference type="eggNOG" id="COG2861">
    <property type="taxonomic scope" value="Bacteria"/>
</dbReference>
<keyword evidence="3" id="KW-1185">Reference proteome</keyword>
<evidence type="ECO:0000313" key="3">
    <source>
        <dbReference type="Proteomes" id="UP000010121"/>
    </source>
</evidence>
<sequence length="362" mass="37367">MPATLAEAVPAPADPLRPTAALTDAGPDAAELPPLPPLTPEEIAILAPPPEPVAEPAAEPVAEPAPEPGVLPEPILDAQPLPAGDATSEPLPMPEQTAILRPVPALETQALDVTANRLPRIGDAEAAPPAETALPDEDQTALQRFARAFENPSAKPMFALILIDTGGPDVDRTGLASLPFPVSFAIDPAARDAATAAAIYRAADQEVIMLATGIPQGATASDLAVSFQANAAALPESVAVLDLEEGGFQTNRPLATEVVPVIKDIGRGLITWDKGLNAGDQVARREGLAACMVFRRLDGAGESVPTMRRYLDRAAFKAAQDGRVTVVGTTNPDTVKALLEWTVEGRAASVALAPISAVLATP</sequence>
<dbReference type="InterPro" id="IPR006837">
    <property type="entry name" value="Divergent_DAC"/>
</dbReference>
<accession>C8S5B7</accession>
<feature type="region of interest" description="Disordered" evidence="1">
    <location>
        <begin position="1"/>
        <end position="70"/>
    </location>
</feature>
<name>C8S5B7_9RHOB</name>
<dbReference type="InterPro" id="IPR011330">
    <property type="entry name" value="Glyco_hydro/deAcase_b/a-brl"/>
</dbReference>
<comment type="caution">
    <text evidence="2">The sequence shown here is derived from an EMBL/GenBank/DDBJ whole genome shotgun (WGS) entry which is preliminary data.</text>
</comment>